<reference evidence="2 3" key="1">
    <citation type="submission" date="2019-09" db="EMBL/GenBank/DDBJ databases">
        <title>Chitinophaga ginsengihumi sp. nov., isolated from soil of ginseng rhizosphere.</title>
        <authorList>
            <person name="Lee J."/>
        </authorList>
    </citation>
    <scope>NUCLEOTIDE SEQUENCE [LARGE SCALE GENOMIC DNA]</scope>
    <source>
        <strain evidence="2 3">BN140078</strain>
    </source>
</reference>
<dbReference type="Gene3D" id="2.60.120.260">
    <property type="entry name" value="Galactose-binding domain-like"/>
    <property type="match status" value="1"/>
</dbReference>
<sequence length="1059" mass="119234">MKKQQRFTYVISIALLMGGIAASGYRDGAAADTVPNSMAADTAVHKSAKPHIGAASSSAHQQISTSAHSFSYVQQQFLQPDHQYGSAPLWVWNTKVDHGIIDAMLQDFKDKGFGGVFVHPRPGLITAYLSDDWFENWQYAMQKAKALDMDIWIYDENSYPSGFAGGHVPDEMPSSWNQGQMLHLTKVQQLPDTANKFYLQKDLNNSHYLFSKQDYERSDWYGGYSYVDLMVKGVTEKFIEVTMRGYEKAVGKEFGKTVKGIFSDEPNIEAQGAGNIRWTPDLFPVFKQMHGYALEDKLPCLYDEVGNWQDVRHDYYETLLQLFIDRWSKPFYHYTEQKGLEWTGHYWEHAWPNPNNGGDNMAMYAWHQRPGIDLLFNQFDENSPNAQFGNIRSVKELASVANQLGKQRTLCETYGGGGWELSFMDMKRLGDWAFVLGVNTLNQHLADMTIAGARKYDYPQTFSYHNPWWPHYGILNRYFARLSMALSRGEQQNDILVLEPTTSAWMYYSPTHSNPRFNEIGEQFQRFVTQLEKAQVEYDLGTENIIKDQGKVAAGKFVVGQRAYSTVVIPPGMDNIDDATFALLKQYTAAGGKVLLFEKPAMLNGAASNDLATWLQQPQLVSLPQLDQQVIDKYYANDAISFPQLDTTQGKLYHHRRVLEDGQLLFLSNASMETTARGQVQLKGKHALLMDLATGDTWDYPATVADDHMTLQYQLPPAGSLLFFVSDKDVHTEKEYRPLTAGQPVSASATAIQRLQPNVLTIDFCDVQLGDSVYRDQHVYNAADRVFKYFGFKNGNPWNTSVQYKRNIVDRDTFNAATVVKARYRFTMAKGVAAKGLQAVVERPQTWKVKLNGHALTPVPGKWWLDKSFAVYDISQAVKPGENVVEISASPMSILAEVEPVYILGGFGLQAQAHGFSLQPAPAPRLGSWKDQGMQLYGQEVAYRKSFQADKGRYQVQLGNWKGTVAAVKVNGKEAGIIDIPPYALDISSYVHVGNNTVEVIVTGSLKNTLGPHHNKPRPGLVSPWHWRNVKKYPAGDAYDVYDYGLLTDFSITRSAGDK</sequence>
<accession>A0A5B2VQ62</accession>
<dbReference type="PANTHER" id="PTHR36848">
    <property type="entry name" value="DNA-BINDING PROTEIN (PUTATIVE SECRETED PROTEIN)-RELATED"/>
    <property type="match status" value="1"/>
</dbReference>
<keyword evidence="1" id="KW-0472">Membrane</keyword>
<dbReference type="RefSeq" id="WP_149841417.1">
    <property type="nucleotide sequence ID" value="NZ_VUOC01000004.1"/>
</dbReference>
<dbReference type="InterPro" id="IPR008979">
    <property type="entry name" value="Galactose-bd-like_sf"/>
</dbReference>
<evidence type="ECO:0000313" key="3">
    <source>
        <dbReference type="Proteomes" id="UP000324611"/>
    </source>
</evidence>
<dbReference type="SUPFAM" id="SSF49785">
    <property type="entry name" value="Galactose-binding domain-like"/>
    <property type="match status" value="1"/>
</dbReference>
<dbReference type="Pfam" id="PF17132">
    <property type="entry name" value="Glyco_hydro_106"/>
    <property type="match status" value="1"/>
</dbReference>
<dbReference type="PANTHER" id="PTHR36848:SF2">
    <property type="entry name" value="SECRETED PROTEIN"/>
    <property type="match status" value="1"/>
</dbReference>
<keyword evidence="1" id="KW-1133">Transmembrane helix</keyword>
<protein>
    <recommendedName>
        <fullName evidence="4">Alpha-L-rhamnosidase-like protein</fullName>
    </recommendedName>
</protein>
<gene>
    <name evidence="2" type="ORF">F0L74_29175</name>
</gene>
<dbReference type="AlphaFoldDB" id="A0A5B2VQ62"/>
<organism evidence="2 3">
    <name type="scientific">Chitinophaga agrisoli</name>
    <dbReference type="NCBI Taxonomy" id="2607653"/>
    <lineage>
        <taxon>Bacteria</taxon>
        <taxon>Pseudomonadati</taxon>
        <taxon>Bacteroidota</taxon>
        <taxon>Chitinophagia</taxon>
        <taxon>Chitinophagales</taxon>
        <taxon>Chitinophagaceae</taxon>
        <taxon>Chitinophaga</taxon>
    </lineage>
</organism>
<feature type="transmembrane region" description="Helical" evidence="1">
    <location>
        <begin position="7"/>
        <end position="25"/>
    </location>
</feature>
<dbReference type="EMBL" id="VUOC01000004">
    <property type="protein sequence ID" value="KAA2240239.1"/>
    <property type="molecule type" value="Genomic_DNA"/>
</dbReference>
<dbReference type="InterPro" id="IPR053161">
    <property type="entry name" value="Ulvan_degrading_GH"/>
</dbReference>
<comment type="caution">
    <text evidence="2">The sequence shown here is derived from an EMBL/GenBank/DDBJ whole genome shotgun (WGS) entry which is preliminary data.</text>
</comment>
<dbReference type="Proteomes" id="UP000324611">
    <property type="component" value="Unassembled WGS sequence"/>
</dbReference>
<keyword evidence="3" id="KW-1185">Reference proteome</keyword>
<reference evidence="2 3" key="2">
    <citation type="submission" date="2019-09" db="EMBL/GenBank/DDBJ databases">
        <authorList>
            <person name="Jin C."/>
        </authorList>
    </citation>
    <scope>NUCLEOTIDE SEQUENCE [LARGE SCALE GENOMIC DNA]</scope>
    <source>
        <strain evidence="2 3">BN140078</strain>
    </source>
</reference>
<name>A0A5B2VQ62_9BACT</name>
<evidence type="ECO:0000313" key="2">
    <source>
        <dbReference type="EMBL" id="KAA2240239.1"/>
    </source>
</evidence>
<evidence type="ECO:0008006" key="4">
    <source>
        <dbReference type="Google" id="ProtNLM"/>
    </source>
</evidence>
<keyword evidence="1" id="KW-0812">Transmembrane</keyword>
<proteinExistence type="predicted"/>
<evidence type="ECO:0000256" key="1">
    <source>
        <dbReference type="SAM" id="Phobius"/>
    </source>
</evidence>